<dbReference type="HOGENOM" id="CLU_2904971_0_0_1"/>
<evidence type="ECO:0000313" key="1">
    <source>
        <dbReference type="EMBL" id="KIM81964.1"/>
    </source>
</evidence>
<gene>
    <name evidence="1" type="ORF">PILCRDRAFT_480459</name>
</gene>
<proteinExistence type="predicted"/>
<dbReference type="Proteomes" id="UP000054166">
    <property type="component" value="Unassembled WGS sequence"/>
</dbReference>
<accession>A0A0C3FQG3</accession>
<dbReference type="InParanoid" id="A0A0C3FQG3"/>
<sequence>MSDRLLPCAILILKTQPTLSSFIISGNKCGILPLWLMSDKPLPCATLVLKPNQHCLTLQSPF</sequence>
<dbReference type="EMBL" id="KN832996">
    <property type="protein sequence ID" value="KIM81964.1"/>
    <property type="molecule type" value="Genomic_DNA"/>
</dbReference>
<keyword evidence="2" id="KW-1185">Reference proteome</keyword>
<protein>
    <submittedName>
        <fullName evidence="1">Uncharacterized protein</fullName>
    </submittedName>
</protein>
<evidence type="ECO:0000313" key="2">
    <source>
        <dbReference type="Proteomes" id="UP000054166"/>
    </source>
</evidence>
<reference evidence="1 2" key="1">
    <citation type="submission" date="2014-04" db="EMBL/GenBank/DDBJ databases">
        <authorList>
            <consortium name="DOE Joint Genome Institute"/>
            <person name="Kuo A."/>
            <person name="Tarkka M."/>
            <person name="Buscot F."/>
            <person name="Kohler A."/>
            <person name="Nagy L.G."/>
            <person name="Floudas D."/>
            <person name="Copeland A."/>
            <person name="Barry K.W."/>
            <person name="Cichocki N."/>
            <person name="Veneault-Fourrey C."/>
            <person name="LaButti K."/>
            <person name="Lindquist E.A."/>
            <person name="Lipzen A."/>
            <person name="Lundell T."/>
            <person name="Morin E."/>
            <person name="Murat C."/>
            <person name="Sun H."/>
            <person name="Tunlid A."/>
            <person name="Henrissat B."/>
            <person name="Grigoriev I.V."/>
            <person name="Hibbett D.S."/>
            <person name="Martin F."/>
            <person name="Nordberg H.P."/>
            <person name="Cantor M.N."/>
            <person name="Hua S.X."/>
        </authorList>
    </citation>
    <scope>NUCLEOTIDE SEQUENCE [LARGE SCALE GENOMIC DNA]</scope>
    <source>
        <strain evidence="1 2">F 1598</strain>
    </source>
</reference>
<dbReference type="AlphaFoldDB" id="A0A0C3FQG3"/>
<name>A0A0C3FQG3_PILCF</name>
<reference evidence="2" key="2">
    <citation type="submission" date="2015-01" db="EMBL/GenBank/DDBJ databases">
        <title>Evolutionary Origins and Diversification of the Mycorrhizal Mutualists.</title>
        <authorList>
            <consortium name="DOE Joint Genome Institute"/>
            <consortium name="Mycorrhizal Genomics Consortium"/>
            <person name="Kohler A."/>
            <person name="Kuo A."/>
            <person name="Nagy L.G."/>
            <person name="Floudas D."/>
            <person name="Copeland A."/>
            <person name="Barry K.W."/>
            <person name="Cichocki N."/>
            <person name="Veneault-Fourrey C."/>
            <person name="LaButti K."/>
            <person name="Lindquist E.A."/>
            <person name="Lipzen A."/>
            <person name="Lundell T."/>
            <person name="Morin E."/>
            <person name="Murat C."/>
            <person name="Riley R."/>
            <person name="Ohm R."/>
            <person name="Sun H."/>
            <person name="Tunlid A."/>
            <person name="Henrissat B."/>
            <person name="Grigoriev I.V."/>
            <person name="Hibbett D.S."/>
            <person name="Martin F."/>
        </authorList>
    </citation>
    <scope>NUCLEOTIDE SEQUENCE [LARGE SCALE GENOMIC DNA]</scope>
    <source>
        <strain evidence="2">F 1598</strain>
    </source>
</reference>
<organism evidence="1 2">
    <name type="scientific">Piloderma croceum (strain F 1598)</name>
    <dbReference type="NCBI Taxonomy" id="765440"/>
    <lineage>
        <taxon>Eukaryota</taxon>
        <taxon>Fungi</taxon>
        <taxon>Dikarya</taxon>
        <taxon>Basidiomycota</taxon>
        <taxon>Agaricomycotina</taxon>
        <taxon>Agaricomycetes</taxon>
        <taxon>Agaricomycetidae</taxon>
        <taxon>Atheliales</taxon>
        <taxon>Atheliaceae</taxon>
        <taxon>Piloderma</taxon>
    </lineage>
</organism>